<dbReference type="PANTHER" id="PTHR47843:SF5">
    <property type="entry name" value="BTB_POZ DOMAIN PROTEIN"/>
    <property type="match status" value="1"/>
</dbReference>
<dbReference type="Pfam" id="PF00651">
    <property type="entry name" value="BTB"/>
    <property type="match status" value="1"/>
</dbReference>
<protein>
    <recommendedName>
        <fullName evidence="1">BTB domain-containing protein</fullName>
    </recommendedName>
</protein>
<dbReference type="SMART" id="SM00225">
    <property type="entry name" value="BTB"/>
    <property type="match status" value="1"/>
</dbReference>
<keyword evidence="3" id="KW-1185">Reference proteome</keyword>
<gene>
    <name evidence="2" type="ORF">GTA08_BOTSDO12360</name>
</gene>
<reference evidence="2" key="1">
    <citation type="submission" date="2020-04" db="EMBL/GenBank/DDBJ databases">
        <title>Genome Assembly and Annotation of Botryosphaeria dothidea sdau 11-99, a Latent Pathogen of Apple Fruit Ring Rot in China.</title>
        <authorList>
            <person name="Yu C."/>
            <person name="Diao Y."/>
            <person name="Lu Q."/>
            <person name="Zhao J."/>
            <person name="Cui S."/>
            <person name="Peng C."/>
            <person name="He B."/>
            <person name="Liu H."/>
        </authorList>
    </citation>
    <scope>NUCLEOTIDE SEQUENCE [LARGE SCALE GENOMIC DNA]</scope>
    <source>
        <strain evidence="2">Sdau11-99</strain>
    </source>
</reference>
<dbReference type="Gene3D" id="3.30.710.10">
    <property type="entry name" value="Potassium Channel Kv1.1, Chain A"/>
    <property type="match status" value="1"/>
</dbReference>
<evidence type="ECO:0000259" key="1">
    <source>
        <dbReference type="PROSITE" id="PS50097"/>
    </source>
</evidence>
<dbReference type="CDD" id="cd18186">
    <property type="entry name" value="BTB_POZ_ZBTB_KLHL-like"/>
    <property type="match status" value="1"/>
</dbReference>
<evidence type="ECO:0000313" key="3">
    <source>
        <dbReference type="Proteomes" id="UP000572817"/>
    </source>
</evidence>
<sequence>MAPSEIFNGDNHPTLAGSLKKYFATGELSDMKIQCGDHVYAVHRLIVCGHSSVFTNAMKEEYNFKEARTGIIELDDDHPVTVQAMLEFMYTAGYDDTGFGRSLKERVLLHIDVYSAADKYAIGGLCKHAMQNIEKIIDGRDWKVSKESLCHLVATAYEKTPYNDKMLRMLIVRIVSKDLKELVHDTEFLDTVGHVEGFTATLVKGLVLRNKMLEAATGDTPHFFCDGCKKTVRMWLVWDDASSDGDSRRSKTHCPVCGKGFTNSHWESNEMITVLDI</sequence>
<accession>A0A8H4J2R9</accession>
<dbReference type="PANTHER" id="PTHR47843">
    <property type="entry name" value="BTB DOMAIN-CONTAINING PROTEIN-RELATED"/>
    <property type="match status" value="1"/>
</dbReference>
<dbReference type="Proteomes" id="UP000572817">
    <property type="component" value="Unassembled WGS sequence"/>
</dbReference>
<dbReference type="InterPro" id="IPR000210">
    <property type="entry name" value="BTB/POZ_dom"/>
</dbReference>
<dbReference type="InterPro" id="IPR011333">
    <property type="entry name" value="SKP1/BTB/POZ_sf"/>
</dbReference>
<feature type="domain" description="BTB" evidence="1">
    <location>
        <begin position="29"/>
        <end position="91"/>
    </location>
</feature>
<dbReference type="SUPFAM" id="SSF54695">
    <property type="entry name" value="POZ domain"/>
    <property type="match status" value="1"/>
</dbReference>
<evidence type="ECO:0000313" key="2">
    <source>
        <dbReference type="EMBL" id="KAF4312015.1"/>
    </source>
</evidence>
<comment type="caution">
    <text evidence="2">The sequence shown here is derived from an EMBL/GenBank/DDBJ whole genome shotgun (WGS) entry which is preliminary data.</text>
</comment>
<dbReference type="EMBL" id="WWBZ02000007">
    <property type="protein sequence ID" value="KAF4312015.1"/>
    <property type="molecule type" value="Genomic_DNA"/>
</dbReference>
<dbReference type="OrthoDB" id="6359816at2759"/>
<dbReference type="AlphaFoldDB" id="A0A8H4J2R9"/>
<name>A0A8H4J2R9_9PEZI</name>
<dbReference type="PROSITE" id="PS50097">
    <property type="entry name" value="BTB"/>
    <property type="match status" value="1"/>
</dbReference>
<proteinExistence type="predicted"/>
<organism evidence="2 3">
    <name type="scientific">Botryosphaeria dothidea</name>
    <dbReference type="NCBI Taxonomy" id="55169"/>
    <lineage>
        <taxon>Eukaryota</taxon>
        <taxon>Fungi</taxon>
        <taxon>Dikarya</taxon>
        <taxon>Ascomycota</taxon>
        <taxon>Pezizomycotina</taxon>
        <taxon>Dothideomycetes</taxon>
        <taxon>Dothideomycetes incertae sedis</taxon>
        <taxon>Botryosphaeriales</taxon>
        <taxon>Botryosphaeriaceae</taxon>
        <taxon>Botryosphaeria</taxon>
    </lineage>
</organism>